<comment type="caution">
    <text evidence="9">The sequence shown here is derived from an EMBL/GenBank/DDBJ whole genome shotgun (WGS) entry which is preliminary data.</text>
</comment>
<evidence type="ECO:0000313" key="10">
    <source>
        <dbReference type="Proteomes" id="UP000503840"/>
    </source>
</evidence>
<dbReference type="PANTHER" id="PTHR14647:SF87">
    <property type="entry name" value="PUTATIVE-RELATED"/>
    <property type="match status" value="1"/>
</dbReference>
<comment type="subcellular location">
    <subcellularLocation>
        <location evidence="1">Golgi apparatus membrane</location>
        <topology evidence="1">Single-pass type II membrane protein</topology>
    </subcellularLocation>
</comment>
<proteinExistence type="predicted"/>
<sequence>MTANPYFFLHLPRTAGTTLNAILRDTFGRDEILTVYSEQEYREFREIEAARLDAVRLIQGHLFLEQYDPPRIYSRAVSVFTFLREPVARLVSEYQFLKSWPDNHMYVFLNSGNVTFREYLTGMDPRLKYRGKNFMTRFYTGMDFDLAAFPDEAFEKARYNLEHVFGFVGIQERFDESLLLLGDFLGLKSLCYEKRNVLAPQSRETVSEDDLELARELNAADVQLYAFARDLFERRVTALGRLFSLKVREFELINAKYQKMCSAISAELVGEQKGPVILPK</sequence>
<keyword evidence="6" id="KW-0333">Golgi apparatus</keyword>
<reference evidence="9 10" key="1">
    <citation type="submission" date="2020-05" db="EMBL/GenBank/DDBJ databases">
        <title>Draft genome sequence of Desulfovibrio sp. strain HN2T.</title>
        <authorList>
            <person name="Ueno A."/>
            <person name="Tamazawa S."/>
            <person name="Tamamura S."/>
            <person name="Murakami T."/>
            <person name="Kiyama T."/>
            <person name="Inomata H."/>
            <person name="Amano Y."/>
            <person name="Miyakawa K."/>
            <person name="Tamaki H."/>
            <person name="Naganuma T."/>
            <person name="Kaneko K."/>
        </authorList>
    </citation>
    <scope>NUCLEOTIDE SEQUENCE [LARGE SCALE GENOMIC DNA]</scope>
    <source>
        <strain evidence="9 10">HN2</strain>
    </source>
</reference>
<keyword evidence="10" id="KW-1185">Reference proteome</keyword>
<dbReference type="EMBL" id="BLVO01000013">
    <property type="protein sequence ID" value="GFM33160.1"/>
    <property type="molecule type" value="Genomic_DNA"/>
</dbReference>
<dbReference type="RefSeq" id="WP_174404843.1">
    <property type="nucleotide sequence ID" value="NZ_BLVO01000013.1"/>
</dbReference>
<dbReference type="GO" id="GO:0016020">
    <property type="term" value="C:membrane"/>
    <property type="evidence" value="ECO:0007669"/>
    <property type="project" value="InterPro"/>
</dbReference>
<protein>
    <recommendedName>
        <fullName evidence="11">Sulfotransferase family protein</fullName>
    </recommendedName>
</protein>
<evidence type="ECO:0000256" key="3">
    <source>
        <dbReference type="ARBA" id="ARBA00022692"/>
    </source>
</evidence>
<dbReference type="InterPro" id="IPR009729">
    <property type="entry name" value="Gal-3-0_sulfotransfrase"/>
</dbReference>
<dbReference type="GO" id="GO:0009247">
    <property type="term" value="P:glycolipid biosynthetic process"/>
    <property type="evidence" value="ECO:0007669"/>
    <property type="project" value="InterPro"/>
</dbReference>
<evidence type="ECO:0000256" key="4">
    <source>
        <dbReference type="ARBA" id="ARBA00022968"/>
    </source>
</evidence>
<dbReference type="InterPro" id="IPR027417">
    <property type="entry name" value="P-loop_NTPase"/>
</dbReference>
<dbReference type="Proteomes" id="UP000503840">
    <property type="component" value="Unassembled WGS sequence"/>
</dbReference>
<evidence type="ECO:0008006" key="11">
    <source>
        <dbReference type="Google" id="ProtNLM"/>
    </source>
</evidence>
<accession>A0A7J0BHG5</accession>
<dbReference type="AlphaFoldDB" id="A0A7J0BHG5"/>
<dbReference type="PANTHER" id="PTHR14647">
    <property type="entry name" value="GALACTOSE-3-O-SULFOTRANSFERASE"/>
    <property type="match status" value="1"/>
</dbReference>
<dbReference type="Gene3D" id="3.40.50.300">
    <property type="entry name" value="P-loop containing nucleotide triphosphate hydrolases"/>
    <property type="match status" value="1"/>
</dbReference>
<evidence type="ECO:0000256" key="2">
    <source>
        <dbReference type="ARBA" id="ARBA00022679"/>
    </source>
</evidence>
<evidence type="ECO:0000256" key="7">
    <source>
        <dbReference type="ARBA" id="ARBA00023136"/>
    </source>
</evidence>
<gene>
    <name evidence="9" type="ORF">DSM101010T_15250</name>
</gene>
<keyword evidence="2" id="KW-0808">Transferase</keyword>
<evidence type="ECO:0000256" key="8">
    <source>
        <dbReference type="ARBA" id="ARBA00023180"/>
    </source>
</evidence>
<keyword evidence="8" id="KW-0325">Glycoprotein</keyword>
<keyword evidence="5" id="KW-1133">Transmembrane helix</keyword>
<organism evidence="9 10">
    <name type="scientific">Desulfovibrio subterraneus</name>
    <dbReference type="NCBI Taxonomy" id="2718620"/>
    <lineage>
        <taxon>Bacteria</taxon>
        <taxon>Pseudomonadati</taxon>
        <taxon>Thermodesulfobacteriota</taxon>
        <taxon>Desulfovibrionia</taxon>
        <taxon>Desulfovibrionales</taxon>
        <taxon>Desulfovibrionaceae</taxon>
        <taxon>Desulfovibrio</taxon>
    </lineage>
</organism>
<evidence type="ECO:0000256" key="1">
    <source>
        <dbReference type="ARBA" id="ARBA00004323"/>
    </source>
</evidence>
<keyword evidence="7" id="KW-0472">Membrane</keyword>
<evidence type="ECO:0000256" key="6">
    <source>
        <dbReference type="ARBA" id="ARBA00023034"/>
    </source>
</evidence>
<dbReference type="Pfam" id="PF06990">
    <property type="entry name" value="Gal-3-0_sulfotr"/>
    <property type="match status" value="1"/>
</dbReference>
<dbReference type="SUPFAM" id="SSF52540">
    <property type="entry name" value="P-loop containing nucleoside triphosphate hydrolases"/>
    <property type="match status" value="1"/>
</dbReference>
<keyword evidence="4" id="KW-0735">Signal-anchor</keyword>
<name>A0A7J0BHG5_9BACT</name>
<evidence type="ECO:0000256" key="5">
    <source>
        <dbReference type="ARBA" id="ARBA00022989"/>
    </source>
</evidence>
<evidence type="ECO:0000313" key="9">
    <source>
        <dbReference type="EMBL" id="GFM33160.1"/>
    </source>
</evidence>
<dbReference type="GO" id="GO:0001733">
    <property type="term" value="F:galactosylceramide sulfotransferase activity"/>
    <property type="evidence" value="ECO:0007669"/>
    <property type="project" value="InterPro"/>
</dbReference>
<keyword evidence="3" id="KW-0812">Transmembrane</keyword>